<keyword evidence="1" id="KW-0732">Signal</keyword>
<organism evidence="3">
    <name type="scientific">Entamoeba dispar (strain ATCC PRA-260 / SAW760)</name>
    <dbReference type="NCBI Taxonomy" id="370354"/>
    <lineage>
        <taxon>Eukaryota</taxon>
        <taxon>Amoebozoa</taxon>
        <taxon>Evosea</taxon>
        <taxon>Archamoebae</taxon>
        <taxon>Mastigamoebida</taxon>
        <taxon>Entamoebidae</taxon>
        <taxon>Entamoeba</taxon>
    </lineage>
</organism>
<accession>B0EBM4</accession>
<proteinExistence type="predicted"/>
<dbReference type="eggNOG" id="ENOG502RFPN">
    <property type="taxonomic scope" value="Eukaryota"/>
</dbReference>
<dbReference type="VEuPathDB" id="AmoebaDB:EDI_325130"/>
<dbReference type="InterPro" id="IPR035310">
    <property type="entry name" value="Gal_GalNac_light_su_1"/>
</dbReference>
<protein>
    <recommendedName>
        <fullName evidence="4">Galactose-inhibitable lectin small subunit</fullName>
    </recommendedName>
</protein>
<dbReference type="GeneID" id="5880681"/>
<evidence type="ECO:0000313" key="2">
    <source>
        <dbReference type="EMBL" id="EDR28036.1"/>
    </source>
</evidence>
<evidence type="ECO:0000256" key="1">
    <source>
        <dbReference type="SAM" id="SignalP"/>
    </source>
</evidence>
<dbReference type="RefSeq" id="XP_001735718.1">
    <property type="nucleotide sequence ID" value="XM_001735666.1"/>
</dbReference>
<dbReference type="KEGG" id="edi:EDI_325130"/>
<name>B0EBM4_ENTDS</name>
<feature type="chain" id="PRO_5012293917" description="Galactose-inhibitable lectin small subunit" evidence="1">
    <location>
        <begin position="16"/>
        <end position="258"/>
    </location>
</feature>
<sequence>MRFILCVLLVIHINALIDEKVVVQEIIQRDKCETCCRVLFAMEYDPNNNFEKLKDTSDRYVLDVEFETLSMLRIDINAYNTQQMRVRKLSTERELQYWEFASYQMICLYSYPNRVMDMLYNTKFETPLIIWRRKEPLLETTNNQRFVYIYDYPFTDSRHKPYVKAFIAEYYVPSGCSDWGYCYEHQINLNYNRYAFKEMCYEVDDDNVRAFCGSDYHECTTDGYYKGLKARDCVDEKQSSSTDSLIHAKKQKFIPIFA</sequence>
<gene>
    <name evidence="2" type="ORF">EDI_325130</name>
</gene>
<evidence type="ECO:0008006" key="4">
    <source>
        <dbReference type="Google" id="ProtNLM"/>
    </source>
</evidence>
<dbReference type="AlphaFoldDB" id="B0EBM4"/>
<keyword evidence="3" id="KW-1185">Reference proteome</keyword>
<feature type="signal peptide" evidence="1">
    <location>
        <begin position="1"/>
        <end position="15"/>
    </location>
</feature>
<reference evidence="3" key="1">
    <citation type="submission" date="2007-12" db="EMBL/GenBank/DDBJ databases">
        <title>Annotation of Entamoeba dispar SAW760.</title>
        <authorList>
            <person name="Lorenzi H."/>
            <person name="Inman J."/>
            <person name="Schobel S."/>
            <person name="Amedeo P."/>
            <person name="Caler E."/>
        </authorList>
    </citation>
    <scope>NUCLEOTIDE SEQUENCE [LARGE SCALE GENOMIC DNA]</scope>
    <source>
        <strain evidence="3">ATCC PRA-260 / SAW760</strain>
    </source>
</reference>
<evidence type="ECO:0000313" key="3">
    <source>
        <dbReference type="Proteomes" id="UP000008076"/>
    </source>
</evidence>
<dbReference type="Pfam" id="PF17337">
    <property type="entry name" value="Gal_GalNac_35kD"/>
    <property type="match status" value="1"/>
</dbReference>
<dbReference type="EMBL" id="DS548606">
    <property type="protein sequence ID" value="EDR28036.1"/>
    <property type="molecule type" value="Genomic_DNA"/>
</dbReference>
<dbReference type="Proteomes" id="UP000008076">
    <property type="component" value="Unassembled WGS sequence"/>
</dbReference>
<dbReference type="OMA" id="TPLIIWR"/>
<dbReference type="OrthoDB" id="25360at2759"/>